<keyword evidence="1 5" id="KW-0489">Methyltransferase</keyword>
<protein>
    <submittedName>
        <fullName evidence="5">SAM-dependent methyltransferase</fullName>
    </submittedName>
</protein>
<evidence type="ECO:0000256" key="2">
    <source>
        <dbReference type="ARBA" id="ARBA00022679"/>
    </source>
</evidence>
<evidence type="ECO:0000256" key="3">
    <source>
        <dbReference type="ARBA" id="ARBA00022691"/>
    </source>
</evidence>
<dbReference type="KEGG" id="ock:EXM22_06260"/>
<accession>A0A5C1QJV6</accession>
<keyword evidence="2 5" id="KW-0808">Transferase</keyword>
<dbReference type="Proteomes" id="UP000324209">
    <property type="component" value="Chromosome"/>
</dbReference>
<dbReference type="AlphaFoldDB" id="A0A5C1QJV6"/>
<organism evidence="5 6">
    <name type="scientific">Oceanispirochaeta crateris</name>
    <dbReference type="NCBI Taxonomy" id="2518645"/>
    <lineage>
        <taxon>Bacteria</taxon>
        <taxon>Pseudomonadati</taxon>
        <taxon>Spirochaetota</taxon>
        <taxon>Spirochaetia</taxon>
        <taxon>Spirochaetales</taxon>
        <taxon>Spirochaetaceae</taxon>
        <taxon>Oceanispirochaeta</taxon>
    </lineage>
</organism>
<dbReference type="PANTHER" id="PTHR43042">
    <property type="entry name" value="SAM-DEPENDENT METHYLTRANSFERASE"/>
    <property type="match status" value="1"/>
</dbReference>
<gene>
    <name evidence="5" type="ORF">EXM22_06260</name>
</gene>
<feature type="domain" description="S-adenosylmethionine-dependent methyltransferase" evidence="4">
    <location>
        <begin position="24"/>
        <end position="308"/>
    </location>
</feature>
<reference evidence="5 6" key="1">
    <citation type="submission" date="2019-02" db="EMBL/GenBank/DDBJ databases">
        <title>Complete Genome Sequence and Methylome Analysis of free living Spirochaetas.</title>
        <authorList>
            <person name="Fomenkov A."/>
            <person name="Dubinina G."/>
            <person name="Leshcheva N."/>
            <person name="Mikheeva N."/>
            <person name="Grabovich M."/>
            <person name="Vincze T."/>
            <person name="Roberts R.J."/>
        </authorList>
    </citation>
    <scope>NUCLEOTIDE SEQUENCE [LARGE SCALE GENOMIC DNA]</scope>
    <source>
        <strain evidence="5 6">K2</strain>
    </source>
</reference>
<dbReference type="GO" id="GO:0008168">
    <property type="term" value="F:methyltransferase activity"/>
    <property type="evidence" value="ECO:0007669"/>
    <property type="project" value="UniProtKB-KW"/>
</dbReference>
<name>A0A5C1QJV6_9SPIO</name>
<dbReference type="OrthoDB" id="9805492at2"/>
<dbReference type="SUPFAM" id="SSF53335">
    <property type="entry name" value="S-adenosyl-L-methionine-dependent methyltransferases"/>
    <property type="match status" value="1"/>
</dbReference>
<keyword evidence="3" id="KW-0949">S-adenosyl-L-methionine</keyword>
<dbReference type="InterPro" id="IPR029063">
    <property type="entry name" value="SAM-dependent_MTases_sf"/>
</dbReference>
<evidence type="ECO:0000256" key="1">
    <source>
        <dbReference type="ARBA" id="ARBA00022603"/>
    </source>
</evidence>
<dbReference type="Gene3D" id="3.40.50.150">
    <property type="entry name" value="Vaccinia Virus protein VP39"/>
    <property type="match status" value="1"/>
</dbReference>
<sequence length="320" mass="36610">MDQWNQLLESISSRRIENNLECEKIFNGPSGSIPGLEQLLIDRFGSFFFVVTYRDLATEESERLITLFQKEYPGCCIRIQYRQAGQAENLYLSKDCPETILVEENGLFYQVHTNRGQNPGFFADMKNGRKRVREYMEKSAYDLPSEAILPVLNLFAYTCSFSVAALKGGATRVDNWDMNKNSLYIGKKNHELNKLDARKLAIFAYDIFKSFGKIKKRGPYSLIILDPPPQQGSSFQYKKDYPRLMQRLEQILAEGGAVLFCLNASDFGKKEFLDMIQAETPGTFTNIEDIPCPPEYLGRFPDRGLKTFFATGYVPKYAES</sequence>
<evidence type="ECO:0000259" key="4">
    <source>
        <dbReference type="Pfam" id="PF10672"/>
    </source>
</evidence>
<keyword evidence="6" id="KW-1185">Reference proteome</keyword>
<dbReference type="PANTHER" id="PTHR43042:SF3">
    <property type="entry name" value="RIBOSOMAL RNA LARGE SUBUNIT METHYLTRANSFERASE YWBD-RELATED"/>
    <property type="match status" value="1"/>
</dbReference>
<dbReference type="Pfam" id="PF10672">
    <property type="entry name" value="Methyltrans_SAM"/>
    <property type="match status" value="1"/>
</dbReference>
<dbReference type="InterPro" id="IPR019614">
    <property type="entry name" value="SAM-dep_methyl-trfase"/>
</dbReference>
<dbReference type="GO" id="GO:0032259">
    <property type="term" value="P:methylation"/>
    <property type="evidence" value="ECO:0007669"/>
    <property type="project" value="UniProtKB-KW"/>
</dbReference>
<dbReference type="RefSeq" id="WP_149485688.1">
    <property type="nucleotide sequence ID" value="NZ_CP036150.1"/>
</dbReference>
<evidence type="ECO:0000313" key="6">
    <source>
        <dbReference type="Proteomes" id="UP000324209"/>
    </source>
</evidence>
<evidence type="ECO:0000313" key="5">
    <source>
        <dbReference type="EMBL" id="QEN07608.1"/>
    </source>
</evidence>
<proteinExistence type="predicted"/>
<dbReference type="EMBL" id="CP036150">
    <property type="protein sequence ID" value="QEN07608.1"/>
    <property type="molecule type" value="Genomic_DNA"/>
</dbReference>